<reference evidence="1" key="1">
    <citation type="submission" date="2020-11" db="EMBL/GenBank/DDBJ databases">
        <title>Enhanced detection system for hospital associated transmission using whole genome sequencing surveillance.</title>
        <authorList>
            <person name="Harrison L.H."/>
            <person name="Van Tyne D."/>
            <person name="Marsh J.W."/>
            <person name="Griffith M.P."/>
            <person name="Snyder D.J."/>
            <person name="Cooper V.S."/>
            <person name="Mustapha M."/>
        </authorList>
    </citation>
    <scope>NUCLEOTIDE SEQUENCE</scope>
    <source>
        <strain evidence="1">CB00014</strain>
    </source>
</reference>
<organism evidence="1 2">
    <name type="scientific">Citrobacter koseri</name>
    <name type="common">Citrobacter diversus</name>
    <dbReference type="NCBI Taxonomy" id="545"/>
    <lineage>
        <taxon>Bacteria</taxon>
        <taxon>Pseudomonadati</taxon>
        <taxon>Pseudomonadota</taxon>
        <taxon>Gammaproteobacteria</taxon>
        <taxon>Enterobacterales</taxon>
        <taxon>Enterobacteriaceae</taxon>
        <taxon>Citrobacter</taxon>
    </lineage>
</organism>
<evidence type="ECO:0000313" key="2">
    <source>
        <dbReference type="Proteomes" id="UP000807555"/>
    </source>
</evidence>
<dbReference type="RefSeq" id="WP_200103586.1">
    <property type="nucleotide sequence ID" value="NZ_JADVNV010000002.1"/>
</dbReference>
<dbReference type="Pfam" id="PF05944">
    <property type="entry name" value="Phage_term_smal"/>
    <property type="match status" value="1"/>
</dbReference>
<dbReference type="EMBL" id="JADVNV010000002">
    <property type="protein sequence ID" value="MBJ9867752.1"/>
    <property type="molecule type" value="Genomic_DNA"/>
</dbReference>
<gene>
    <name evidence="1" type="ORF">I5687_07290</name>
</gene>
<name>A0AAW4EAC2_CITKO</name>
<accession>A0AAW4EAC2</accession>
<dbReference type="InterPro" id="IPR010270">
    <property type="entry name" value="Phage_P2_GpM"/>
</dbReference>
<dbReference type="Proteomes" id="UP000807555">
    <property type="component" value="Unassembled WGS sequence"/>
</dbReference>
<evidence type="ECO:0000313" key="1">
    <source>
        <dbReference type="EMBL" id="MBJ9867752.1"/>
    </source>
</evidence>
<proteinExistence type="predicted"/>
<dbReference type="AlphaFoldDB" id="A0AAW4EAC2"/>
<comment type="caution">
    <text evidence="1">The sequence shown here is derived from an EMBL/GenBank/DDBJ whole genome shotgun (WGS) entry which is preliminary data.</text>
</comment>
<dbReference type="GO" id="GO:0004519">
    <property type="term" value="F:endonuclease activity"/>
    <property type="evidence" value="ECO:0007669"/>
    <property type="project" value="InterPro"/>
</dbReference>
<dbReference type="GO" id="GO:0003677">
    <property type="term" value="F:DNA binding"/>
    <property type="evidence" value="ECO:0007669"/>
    <property type="project" value="InterPro"/>
</dbReference>
<sequence length="242" mass="27422">MSLSPAQRHNQRIAMEQKLKQSLAVGTTESMHLLIKALETDVEQVRSLPLIADRVEHKRNVLLPKWVPTVEAYLASGQVYANPVLAWCVIWLFDVGDLDKALEWADIAIAQQQATPERLRSNFPTFVADTMLAWAEESAGRGESIEPYFSRTFENVATRWRLHEQVTAKWFKFAGLQLLRGEDGKKTAAGVDDIDTLKKADELLATAEKHYLKISVKTQRQTIAARIRRLEKELKDGNSNQV</sequence>
<protein>
    <submittedName>
        <fullName evidence="1">Terminase</fullName>
    </submittedName>
</protein>